<dbReference type="InterPro" id="IPR038077">
    <property type="entry name" value="Troponin_sf"/>
</dbReference>
<evidence type="ECO:0000256" key="1">
    <source>
        <dbReference type="SAM" id="Coils"/>
    </source>
</evidence>
<dbReference type="GO" id="GO:0098887">
    <property type="term" value="P:neurotransmitter receptor transport, endosome to postsynaptic membrane"/>
    <property type="evidence" value="ECO:0007669"/>
    <property type="project" value="TreeGrafter"/>
</dbReference>
<dbReference type="SUPFAM" id="SSF90250">
    <property type="entry name" value="Troponin coil-coiled subunits"/>
    <property type="match status" value="1"/>
</dbReference>
<accession>E5SSW3</accession>
<dbReference type="GO" id="GO:0098998">
    <property type="term" value="C:extrinsic component of postsynaptic early endosome membrane"/>
    <property type="evidence" value="ECO:0007669"/>
    <property type="project" value="TreeGrafter"/>
</dbReference>
<gene>
    <name evidence="2" type="primary">Gripap1</name>
    <name evidence="2" type="ORF">T01_1705</name>
</gene>
<dbReference type="PANTHER" id="PTHR18978">
    <property type="entry name" value="GRIP-1 ASSOCIATED PROTEIN 1"/>
    <property type="match status" value="1"/>
</dbReference>
<keyword evidence="1" id="KW-0175">Coiled coil</keyword>
<dbReference type="Gene3D" id="1.20.5.350">
    <property type="match status" value="1"/>
</dbReference>
<feature type="coiled-coil region" evidence="1">
    <location>
        <begin position="627"/>
        <end position="661"/>
    </location>
</feature>
<dbReference type="eggNOG" id="ENOG502QTUD">
    <property type="taxonomic scope" value="Eukaryota"/>
</dbReference>
<protein>
    <submittedName>
        <fullName evidence="2">GRIP1-associated protein 1</fullName>
    </submittedName>
</protein>
<sequence length="730" mass="83985">MNNSRQLLRNTLLGFSLQHTVVWLEEEKYCKRILRLNILLADTMDGGTVSIEELKRLHTLYVDLRSENYDLSEKLKRKDTELNMLHHKVGKLEEMISSANGKEKWNAVNRGNIFICLSVDDLNELLLRKEIDVLKGKIDVQEEEFRLQQSTLMLELYNLTEQCQHYKEQLSSIQQPGAVCKDNQKKTDHPYAVQEKEVNWNCVNGNSEIDQISPLSNHESVQAHMWELLEAKLDSVLEKDQVQFTDQQLQALRRVISDGLSLLPSNDLQHRSAERSVVHVSTQSDSQSFETKIEHLQAELAECNEKMNKLNSKLIEQDEQLVQKDNLLNDMSRLLESKIDSFEVEKEKFDTEIKHLKSDLDCLQEKHIEAQQNAIDSANQCTAWETQYAELQRLLEISEDELKRLKNFHVARQQSWEQEIENSATELSNEKEKSDQLQQQLTSVHRKHSDEISVLRKIADLKKQLRTETKRADLLQEKIVELLKDVGGSRADDMNELFSNLKGESGSSSSWSFLSGCNKESDKVSLACSDQESVHSSCIMSGSEMIELLERINSLKKGNYELQEKVCSEIVVQMLEEANSTIVEDLVAKNNTIEQLLRERHSSSSSVKGFLERMSAEWFDNDLRTMNKKLQRILEDTLKENLRLQKDVENLSAELAHLSTAVPSLPAETTNVCKTQKLNTQKRTLFLSRELTDRQQLGTNGCLKKNSPLEKQNCRKQLIDLNLQQGYCKA</sequence>
<evidence type="ECO:0000313" key="2">
    <source>
        <dbReference type="EMBL" id="KRY32295.1"/>
    </source>
</evidence>
<dbReference type="HOGENOM" id="CLU_379636_0_0_1"/>
<dbReference type="GO" id="GO:1905244">
    <property type="term" value="P:regulation of modification of synaptic structure"/>
    <property type="evidence" value="ECO:0007669"/>
    <property type="project" value="TreeGrafter"/>
</dbReference>
<keyword evidence="3" id="KW-1185">Reference proteome</keyword>
<dbReference type="GO" id="GO:0099158">
    <property type="term" value="P:regulation of recycling endosome localization within postsynapse"/>
    <property type="evidence" value="ECO:0007669"/>
    <property type="project" value="TreeGrafter"/>
</dbReference>
<proteinExistence type="predicted"/>
<evidence type="ECO:0000313" key="3">
    <source>
        <dbReference type="Proteomes" id="UP000054776"/>
    </source>
</evidence>
<dbReference type="FunCoup" id="E5SSW3">
    <property type="interactions" value="1340"/>
</dbReference>
<dbReference type="Proteomes" id="UP000054776">
    <property type="component" value="Unassembled WGS sequence"/>
</dbReference>
<dbReference type="AlphaFoldDB" id="E5SSW3"/>
<comment type="caution">
    <text evidence="2">The sequence shown here is derived from an EMBL/GenBank/DDBJ whole genome shotgun (WGS) entry which is preliminary data.</text>
</comment>
<dbReference type="PANTHER" id="PTHR18978:SF1">
    <property type="entry name" value="GRIP1-ASSOCIATED PROTEIN 1"/>
    <property type="match status" value="1"/>
</dbReference>
<dbReference type="InParanoid" id="E5SSW3"/>
<dbReference type="GO" id="GO:0099152">
    <property type="term" value="P:regulation of neurotransmitter receptor transport, endosome to postsynaptic membrane"/>
    <property type="evidence" value="ECO:0007669"/>
    <property type="project" value="TreeGrafter"/>
</dbReference>
<dbReference type="KEGG" id="tsp:Tsp_05587"/>
<dbReference type="GO" id="GO:0098837">
    <property type="term" value="C:postsynaptic recycling endosome"/>
    <property type="evidence" value="ECO:0007669"/>
    <property type="project" value="TreeGrafter"/>
</dbReference>
<dbReference type="EMBL" id="JYDH01000101">
    <property type="protein sequence ID" value="KRY32295.1"/>
    <property type="molecule type" value="Genomic_DNA"/>
</dbReference>
<dbReference type="GO" id="GO:0098978">
    <property type="term" value="C:glutamatergic synapse"/>
    <property type="evidence" value="ECO:0007669"/>
    <property type="project" value="TreeGrafter"/>
</dbReference>
<reference evidence="2 3" key="1">
    <citation type="submission" date="2015-01" db="EMBL/GenBank/DDBJ databases">
        <title>Evolution of Trichinella species and genotypes.</title>
        <authorList>
            <person name="Korhonen P.K."/>
            <person name="Edoardo P."/>
            <person name="Giuseppe L.R."/>
            <person name="Gasser R.B."/>
        </authorList>
    </citation>
    <scope>NUCLEOTIDE SEQUENCE [LARGE SCALE GENOMIC DNA]</scope>
    <source>
        <strain evidence="2">ISS3</strain>
    </source>
</reference>
<organism evidence="2 3">
    <name type="scientific">Trichinella spiralis</name>
    <name type="common">Trichina worm</name>
    <dbReference type="NCBI Taxonomy" id="6334"/>
    <lineage>
        <taxon>Eukaryota</taxon>
        <taxon>Metazoa</taxon>
        <taxon>Ecdysozoa</taxon>
        <taxon>Nematoda</taxon>
        <taxon>Enoplea</taxon>
        <taxon>Dorylaimia</taxon>
        <taxon>Trichinellida</taxon>
        <taxon>Trichinellidae</taxon>
        <taxon>Trichinella</taxon>
    </lineage>
</organism>
<dbReference type="InterPro" id="IPR026204">
    <property type="entry name" value="GRIPAP1"/>
</dbReference>
<dbReference type="OrthoDB" id="6269447at2759"/>
<name>E5SSW3_TRISP</name>
<dbReference type="RefSeq" id="XP_003371933.1">
    <property type="nucleotide sequence ID" value="XM_003371885.1"/>
</dbReference>
<feature type="coiled-coil region" evidence="1">
    <location>
        <begin position="286"/>
        <end position="485"/>
    </location>
</feature>
<dbReference type="STRING" id="6334.E5SSW3"/>
<dbReference type="OMA" id="FLLVQEQ"/>